<gene>
    <name evidence="2" type="ORF">DERYTH_LOCUS27283</name>
</gene>
<proteinExistence type="predicted"/>
<protein>
    <submittedName>
        <fullName evidence="2">2818_t:CDS:1</fullName>
    </submittedName>
</protein>
<dbReference type="OrthoDB" id="2439754at2759"/>
<reference evidence="2" key="1">
    <citation type="submission" date="2021-06" db="EMBL/GenBank/DDBJ databases">
        <authorList>
            <person name="Kallberg Y."/>
            <person name="Tangrot J."/>
            <person name="Rosling A."/>
        </authorList>
    </citation>
    <scope>NUCLEOTIDE SEQUENCE</scope>
    <source>
        <strain evidence="2">MA453B</strain>
    </source>
</reference>
<feature type="region of interest" description="Disordered" evidence="1">
    <location>
        <begin position="39"/>
        <end position="59"/>
    </location>
</feature>
<sequence length="109" mass="12324">KPEIQQDIINLIANPDISRRNHTPPEVKRKCNARKKLIFNNTASESSSSSGSDFESSSDGEDFTIGVEFAHACDNLPQHNFVLVNYGYWCCGVDTLQRLSLYVLDFELR</sequence>
<organism evidence="2 3">
    <name type="scientific">Dentiscutata erythropus</name>
    <dbReference type="NCBI Taxonomy" id="1348616"/>
    <lineage>
        <taxon>Eukaryota</taxon>
        <taxon>Fungi</taxon>
        <taxon>Fungi incertae sedis</taxon>
        <taxon>Mucoromycota</taxon>
        <taxon>Glomeromycotina</taxon>
        <taxon>Glomeromycetes</taxon>
        <taxon>Diversisporales</taxon>
        <taxon>Gigasporaceae</taxon>
        <taxon>Dentiscutata</taxon>
    </lineage>
</organism>
<name>A0A9N9KEU7_9GLOM</name>
<feature type="non-terminal residue" evidence="2">
    <location>
        <position position="1"/>
    </location>
</feature>
<evidence type="ECO:0000256" key="1">
    <source>
        <dbReference type="SAM" id="MobiDB-lite"/>
    </source>
</evidence>
<evidence type="ECO:0000313" key="3">
    <source>
        <dbReference type="Proteomes" id="UP000789405"/>
    </source>
</evidence>
<feature type="non-terminal residue" evidence="2">
    <location>
        <position position="109"/>
    </location>
</feature>
<dbReference type="Proteomes" id="UP000789405">
    <property type="component" value="Unassembled WGS sequence"/>
</dbReference>
<dbReference type="EMBL" id="CAJVPY010062015">
    <property type="protein sequence ID" value="CAG8822365.1"/>
    <property type="molecule type" value="Genomic_DNA"/>
</dbReference>
<accession>A0A9N9KEU7</accession>
<comment type="caution">
    <text evidence="2">The sequence shown here is derived from an EMBL/GenBank/DDBJ whole genome shotgun (WGS) entry which is preliminary data.</text>
</comment>
<keyword evidence="3" id="KW-1185">Reference proteome</keyword>
<evidence type="ECO:0000313" key="2">
    <source>
        <dbReference type="EMBL" id="CAG8822365.1"/>
    </source>
</evidence>
<feature type="compositionally biased region" description="Low complexity" evidence="1">
    <location>
        <begin position="44"/>
        <end position="55"/>
    </location>
</feature>
<dbReference type="AlphaFoldDB" id="A0A9N9KEU7"/>